<dbReference type="InterPro" id="IPR012910">
    <property type="entry name" value="Plug_dom"/>
</dbReference>
<organism evidence="13 14">
    <name type="scientific">Rhodanobacter fulvus Jip2</name>
    <dbReference type="NCBI Taxonomy" id="1163408"/>
    <lineage>
        <taxon>Bacteria</taxon>
        <taxon>Pseudomonadati</taxon>
        <taxon>Pseudomonadota</taxon>
        <taxon>Gammaproteobacteria</taxon>
        <taxon>Lysobacterales</taxon>
        <taxon>Rhodanobacteraceae</taxon>
        <taxon>Rhodanobacter</taxon>
    </lineage>
</organism>
<evidence type="ECO:0000256" key="10">
    <source>
        <dbReference type="SAM" id="SignalP"/>
    </source>
</evidence>
<evidence type="ECO:0000256" key="4">
    <source>
        <dbReference type="ARBA" id="ARBA00022692"/>
    </source>
</evidence>
<dbReference type="Pfam" id="PF07715">
    <property type="entry name" value="Plug"/>
    <property type="match status" value="1"/>
</dbReference>
<evidence type="ECO:0000313" key="13">
    <source>
        <dbReference type="EMBL" id="EIL89789.1"/>
    </source>
</evidence>
<keyword evidence="10" id="KW-0732">Signal</keyword>
<comment type="similarity">
    <text evidence="8 9">Belongs to the TonB-dependent receptor family.</text>
</comment>
<evidence type="ECO:0000256" key="5">
    <source>
        <dbReference type="ARBA" id="ARBA00023077"/>
    </source>
</evidence>
<dbReference type="PROSITE" id="PS52016">
    <property type="entry name" value="TONB_DEPENDENT_REC_3"/>
    <property type="match status" value="1"/>
</dbReference>
<evidence type="ECO:0000256" key="7">
    <source>
        <dbReference type="ARBA" id="ARBA00023237"/>
    </source>
</evidence>
<evidence type="ECO:0000256" key="6">
    <source>
        <dbReference type="ARBA" id="ARBA00023136"/>
    </source>
</evidence>
<feature type="domain" description="TonB-dependent receptor-like beta-barrel" evidence="11">
    <location>
        <begin position="468"/>
        <end position="903"/>
    </location>
</feature>
<dbReference type="GO" id="GO:0009279">
    <property type="term" value="C:cell outer membrane"/>
    <property type="evidence" value="ECO:0007669"/>
    <property type="project" value="UniProtKB-SubCell"/>
</dbReference>
<dbReference type="Proteomes" id="UP000004210">
    <property type="component" value="Unassembled WGS sequence"/>
</dbReference>
<dbReference type="InterPro" id="IPR000531">
    <property type="entry name" value="Beta-barrel_TonB"/>
</dbReference>
<dbReference type="Pfam" id="PF13620">
    <property type="entry name" value="CarboxypepD_reg"/>
    <property type="match status" value="1"/>
</dbReference>
<evidence type="ECO:0000256" key="3">
    <source>
        <dbReference type="ARBA" id="ARBA00022452"/>
    </source>
</evidence>
<dbReference type="Gene3D" id="2.60.40.1120">
    <property type="entry name" value="Carboxypeptidase-like, regulatory domain"/>
    <property type="match status" value="1"/>
</dbReference>
<reference evidence="13 14" key="1">
    <citation type="journal article" date="2012" name="J. Bacteriol.">
        <title>Genome sequences for six rhodanobacter strains, isolated from soils and the terrestrial subsurface, with variable denitrification capabilities.</title>
        <authorList>
            <person name="Kostka J.E."/>
            <person name="Green S.J."/>
            <person name="Rishishwar L."/>
            <person name="Prakash O."/>
            <person name="Katz L.S."/>
            <person name="Marino-Ramirez L."/>
            <person name="Jordan I.K."/>
            <person name="Munk C."/>
            <person name="Ivanova N."/>
            <person name="Mikhailova N."/>
            <person name="Watson D.B."/>
            <person name="Brown S.D."/>
            <person name="Palumbo A.V."/>
            <person name="Brooks S.C."/>
        </authorList>
    </citation>
    <scope>NUCLEOTIDE SEQUENCE [LARGE SCALE GENOMIC DNA]</scope>
    <source>
        <strain evidence="14">Jip2T</strain>
    </source>
</reference>
<protein>
    <submittedName>
        <fullName evidence="13">TonB-dependent receptor</fullName>
    </submittedName>
</protein>
<dbReference type="STRING" id="1163408.UU9_08700"/>
<evidence type="ECO:0000256" key="9">
    <source>
        <dbReference type="RuleBase" id="RU003357"/>
    </source>
</evidence>
<keyword evidence="2 8" id="KW-0813">Transport</keyword>
<dbReference type="Gene3D" id="2.40.170.20">
    <property type="entry name" value="TonB-dependent receptor, beta-barrel domain"/>
    <property type="match status" value="1"/>
</dbReference>
<dbReference type="InterPro" id="IPR013784">
    <property type="entry name" value="Carb-bd-like_fold"/>
</dbReference>
<dbReference type="InterPro" id="IPR039426">
    <property type="entry name" value="TonB-dep_rcpt-like"/>
</dbReference>
<evidence type="ECO:0000259" key="11">
    <source>
        <dbReference type="Pfam" id="PF00593"/>
    </source>
</evidence>
<accession>I4VRE8</accession>
<keyword evidence="7 8" id="KW-0998">Cell outer membrane</keyword>
<dbReference type="eggNOG" id="COG4771">
    <property type="taxonomic scope" value="Bacteria"/>
</dbReference>
<dbReference type="PANTHER" id="PTHR40980:SF4">
    <property type="entry name" value="TONB-DEPENDENT RECEPTOR-LIKE BETA-BARREL DOMAIN-CONTAINING PROTEIN"/>
    <property type="match status" value="1"/>
</dbReference>
<feature type="signal peptide" evidence="10">
    <location>
        <begin position="1"/>
        <end position="29"/>
    </location>
</feature>
<dbReference type="EMBL" id="AJXU01000031">
    <property type="protein sequence ID" value="EIL89789.1"/>
    <property type="molecule type" value="Genomic_DNA"/>
</dbReference>
<dbReference type="InterPro" id="IPR010104">
    <property type="entry name" value="TonB_rcpt_bac"/>
</dbReference>
<dbReference type="CDD" id="cd01347">
    <property type="entry name" value="ligand_gated_channel"/>
    <property type="match status" value="1"/>
</dbReference>
<comment type="subcellular location">
    <subcellularLocation>
        <location evidence="1 8">Cell outer membrane</location>
        <topology evidence="1 8">Multi-pass membrane protein</topology>
    </subcellularLocation>
</comment>
<evidence type="ECO:0000256" key="2">
    <source>
        <dbReference type="ARBA" id="ARBA00022448"/>
    </source>
</evidence>
<keyword evidence="4 8" id="KW-0812">Transmembrane</keyword>
<keyword evidence="3 8" id="KW-1134">Transmembrane beta strand</keyword>
<evidence type="ECO:0000313" key="14">
    <source>
        <dbReference type="Proteomes" id="UP000004210"/>
    </source>
</evidence>
<evidence type="ECO:0000259" key="12">
    <source>
        <dbReference type="Pfam" id="PF07715"/>
    </source>
</evidence>
<dbReference type="SUPFAM" id="SSF49452">
    <property type="entry name" value="Starch-binding domain-like"/>
    <property type="match status" value="1"/>
</dbReference>
<name>I4VRE8_9GAMM</name>
<dbReference type="InterPro" id="IPR037066">
    <property type="entry name" value="Plug_dom_sf"/>
</dbReference>
<feature type="chain" id="PRO_5003696057" evidence="10">
    <location>
        <begin position="30"/>
        <end position="935"/>
    </location>
</feature>
<dbReference type="NCBIfam" id="TIGR01782">
    <property type="entry name" value="TonB-Xanth-Caul"/>
    <property type="match status" value="1"/>
</dbReference>
<comment type="caution">
    <text evidence="13">The sequence shown here is derived from an EMBL/GenBank/DDBJ whole genome shotgun (WGS) entry which is preliminary data.</text>
</comment>
<dbReference type="PANTHER" id="PTHR40980">
    <property type="entry name" value="PLUG DOMAIN-CONTAINING PROTEIN"/>
    <property type="match status" value="1"/>
</dbReference>
<dbReference type="RefSeq" id="WP_007081377.1">
    <property type="nucleotide sequence ID" value="NZ_AJXU01000031.1"/>
</dbReference>
<proteinExistence type="inferred from homology"/>
<dbReference type="PATRIC" id="fig|1163408.3.peg.1783"/>
<dbReference type="Pfam" id="PF00593">
    <property type="entry name" value="TonB_dep_Rec_b-barrel"/>
    <property type="match status" value="1"/>
</dbReference>
<keyword evidence="5 9" id="KW-0798">TonB box</keyword>
<keyword evidence="6 8" id="KW-0472">Membrane</keyword>
<sequence>MSSSIIGRLRRASLWLSLGVALAPSLALADPAPELNGRVTDSTGSHGFQGARVRVVELGRSIATDADGRFHLDALAPGTYTLAVDYVGAPEVRRTVTVGTEPANITIPIGADVRTMDNVLVIGYAAGQASAINQQRNADNFRNVVSADGIGQFPDQNVTEAVQRLPGVSIARDQGEGRFIVVRGIDPNLNAVSIGGVRVPSAEKDARQVALDVIPSELISGIEVNKTLTPDMDGDGIGASINVKTLSAFDRGNGNGMHGSGKLEGGYNTSRSRWSPKGGFSFSDTFDAGGDNNLGLAIGGSWQKRYLGTDGEETKDGFVRREAPDGSEYRIPERLSQRRYEVERDRKAATANIDWIVSDSTSVYLHTLFSDFRDNEDRQQSQYRFDKGDVATLDAEGGTFSGGRIDKQVKLRVETQRIQSYALGGQTMIDPWTIDYELAWSKADEAEKGHIEAEFQGKQDIGIRNPLGTRPTAYPLDADTFADPDTYTFDKLTIDDSQTTDVERSARLDLRRELDLSSGSAFIKFGGKLRRRSKDTNPDTYTWEYDGDDDLPLTGFVRPGVDWGFGDFGPGIAAGPVRDYVGAGLPGSVLNQEDTEADSRGGDFDMRENIDAGYLMGGYETGNWHWVGGARVERTDFTAHGVRILADDVSDEVQFLPVSARKRYTDVLPQLNLRYDLSPQSLLRAAVTRSVARANFGDLSPGSELSVERDDDGNVEHREISTGNPLLDPYRSDNIDLAWEYYPSGLGALTAGVFYKHIRNYVVNVDLAGRGAYADYDKAETVVNGDSAKLYGLELSWTRKFENGFLLNTNATLSHSKATLGLREGSIPLPNQSKLLANLVLGYERGPLTLRLSNAWLGKRLIAMDDPADPAQDIYEQGHLQVDLSAKWRIAKGWRAYAEVVNLTDRPYAARYGSGGLLQYEKYGRVYNLGVEASF</sequence>
<dbReference type="GO" id="GO:0030246">
    <property type="term" value="F:carbohydrate binding"/>
    <property type="evidence" value="ECO:0007669"/>
    <property type="project" value="InterPro"/>
</dbReference>
<dbReference type="SUPFAM" id="SSF56935">
    <property type="entry name" value="Porins"/>
    <property type="match status" value="1"/>
</dbReference>
<keyword evidence="13" id="KW-0675">Receptor</keyword>
<evidence type="ECO:0000256" key="8">
    <source>
        <dbReference type="PROSITE-ProRule" id="PRU01360"/>
    </source>
</evidence>
<dbReference type="OrthoDB" id="8727862at2"/>
<dbReference type="AlphaFoldDB" id="I4VRE8"/>
<dbReference type="Gene3D" id="2.170.130.10">
    <property type="entry name" value="TonB-dependent receptor, plug domain"/>
    <property type="match status" value="1"/>
</dbReference>
<evidence type="ECO:0000256" key="1">
    <source>
        <dbReference type="ARBA" id="ARBA00004571"/>
    </source>
</evidence>
<feature type="domain" description="TonB-dependent receptor plug" evidence="12">
    <location>
        <begin position="136"/>
        <end position="237"/>
    </location>
</feature>
<dbReference type="InterPro" id="IPR036942">
    <property type="entry name" value="Beta-barrel_TonB_sf"/>
</dbReference>
<keyword evidence="14" id="KW-1185">Reference proteome</keyword>
<gene>
    <name evidence="13" type="ORF">UU9_08700</name>
</gene>